<evidence type="ECO:0000256" key="6">
    <source>
        <dbReference type="ARBA" id="ARBA00013005"/>
    </source>
</evidence>
<dbReference type="SUPFAM" id="SSF53244">
    <property type="entry name" value="MurD-like peptide ligases, peptide-binding domain"/>
    <property type="match status" value="1"/>
</dbReference>
<evidence type="ECO:0000256" key="13">
    <source>
        <dbReference type="ARBA" id="ARBA00048425"/>
    </source>
</evidence>
<dbReference type="EC" id="6.3.2.29" evidence="6"/>
<comment type="catalytic activity">
    <reaction evidence="13">
        <text>[L-4-(L-arginin-2-N-yl)aspartate](n) + L-aspartate + ATP = [L-4-(L-arginin-2-N-yl)aspartate](n)-L-aspartate + ADP + phosphate + H(+)</text>
        <dbReference type="Rhea" id="RHEA:13277"/>
        <dbReference type="Rhea" id="RHEA-COMP:13728"/>
        <dbReference type="Rhea" id="RHEA-COMP:13733"/>
        <dbReference type="ChEBI" id="CHEBI:15378"/>
        <dbReference type="ChEBI" id="CHEBI:29991"/>
        <dbReference type="ChEBI" id="CHEBI:30616"/>
        <dbReference type="ChEBI" id="CHEBI:43474"/>
        <dbReference type="ChEBI" id="CHEBI:137986"/>
        <dbReference type="ChEBI" id="CHEBI:137990"/>
        <dbReference type="ChEBI" id="CHEBI:456216"/>
        <dbReference type="EC" id="6.3.2.29"/>
    </reaction>
</comment>
<evidence type="ECO:0000313" key="17">
    <source>
        <dbReference type="Proteomes" id="UP001501510"/>
    </source>
</evidence>
<dbReference type="PROSITE" id="PS50975">
    <property type="entry name" value="ATP_GRASP"/>
    <property type="match status" value="1"/>
</dbReference>
<dbReference type="EMBL" id="BAAACG010000013">
    <property type="protein sequence ID" value="GAA0744147.1"/>
    <property type="molecule type" value="Genomic_DNA"/>
</dbReference>
<evidence type="ECO:0000256" key="12">
    <source>
        <dbReference type="ARBA" id="ARBA00048094"/>
    </source>
</evidence>
<dbReference type="EC" id="6.3.2.30" evidence="5"/>
<gene>
    <name evidence="16" type="primary">cphA</name>
    <name evidence="16" type="ORF">GCM10008906_28690</name>
</gene>
<organism evidence="16 17">
    <name type="scientific">Clostridium oceanicum</name>
    <dbReference type="NCBI Taxonomy" id="1543"/>
    <lineage>
        <taxon>Bacteria</taxon>
        <taxon>Bacillati</taxon>
        <taxon>Bacillota</taxon>
        <taxon>Clostridia</taxon>
        <taxon>Eubacteriales</taxon>
        <taxon>Clostridiaceae</taxon>
        <taxon>Clostridium</taxon>
    </lineage>
</organism>
<sequence length="874" mass="97192">MKIDKIRVYEGKNIYSYKKCIRMDLDLEGYREVPSKEIDGFNETLINYIPKLKEHCCCIGKKGGFLKRLEEGTYLSHICEHSIIALQNMLGSDVSFGKAREIQGEKYYIIYQYEYKNMAIECGKVAVSLINSIINRKKFNLEEKIKELGYILKSERLGPSTLSIVEEASKKGIPVTRIGDNSMFQLGYGSFGKRIEATICESTSTIGADIACDKLLCKDILRDQCIPVAKGYKVNNYIDLLLKAEKIGYPLVLKPQYGNQGKGVFVKLKNQKDLIKAYKSLSVNFDDIIVEGFLKGNDYRICVVDNKIVAGAKRIPPYIIGDGLNTICSLIGKLNSDINRGEGHEKPLTKIKIDKELKDYIKKQGYSLSAVPLKGESVMLRQNANLSTGGVSVDCTDEINEEIKDICLRASKAIGLNICGIDVCCEDITKPIGPRGGIIEVNAAPGIRMHQYPYKGKKRNVAKAIVDMMFKETNGRIPIISVTGTNGKTTTSRLISYIFKLCGKKVGYTTTGGVYVGDKCIEKGDTTGYDSATTVLTNKDVEVAVLELARGGIIRGGLPYDFSDVSVITNITEDHLGLDGIDTLDQMAFVKSLVGEAVKKDGYVVMNADDKASTRVIERMKSNVILFSKYKDNPLITKHIKEGKCAVYLDKNSIYLFKENKNIKIIDVKDISITLEGKLSYNIENAMAVISAMISIGIDIDILRKGLKTFSSDEKSNPGRFNMYNVNGVSVVLDYGHNIEGYKAVLEGAKKIEHNKLIGVIGVPGDRSYSSTLKVANISAENFDIVYIKEDRDRRGKKPSEIADLIQKGMINSGFNENNIYKILNEEEALKKAIDNSKEGDLIVMFFEEFQPALKIVKEKKENKNKKNKEIAFA</sequence>
<evidence type="ECO:0000256" key="10">
    <source>
        <dbReference type="ARBA" id="ARBA00022840"/>
    </source>
</evidence>
<name>A0ABP3UZB1_9CLOT</name>
<evidence type="ECO:0000256" key="14">
    <source>
        <dbReference type="PROSITE-ProRule" id="PRU00409"/>
    </source>
</evidence>
<dbReference type="InterPro" id="IPR044019">
    <property type="entry name" value="Cyanophycin_syn_N"/>
</dbReference>
<dbReference type="Gene3D" id="3.30.470.20">
    <property type="entry name" value="ATP-grasp fold, B domain"/>
    <property type="match status" value="2"/>
</dbReference>
<keyword evidence="9 14" id="KW-0547">Nucleotide-binding</keyword>
<comment type="subunit">
    <text evidence="4">Homodimer.</text>
</comment>
<dbReference type="NCBIfam" id="NF010623">
    <property type="entry name" value="PRK14016.1"/>
    <property type="match status" value="1"/>
</dbReference>
<evidence type="ECO:0000256" key="9">
    <source>
        <dbReference type="ARBA" id="ARBA00022741"/>
    </source>
</evidence>
<dbReference type="InterPro" id="IPR011810">
    <property type="entry name" value="Cya_phycin_syn"/>
</dbReference>
<dbReference type="InterPro" id="IPR013221">
    <property type="entry name" value="Mur_ligase_cen"/>
</dbReference>
<evidence type="ECO:0000256" key="3">
    <source>
        <dbReference type="ARBA" id="ARBA00009060"/>
    </source>
</evidence>
<comment type="caution">
    <text evidence="16">The sequence shown here is derived from an EMBL/GenBank/DDBJ whole genome shotgun (WGS) entry which is preliminary data.</text>
</comment>
<feature type="domain" description="ATP-grasp" evidence="15">
    <location>
        <begin position="218"/>
        <end position="470"/>
    </location>
</feature>
<dbReference type="PANTHER" id="PTHR23135">
    <property type="entry name" value="MUR LIGASE FAMILY MEMBER"/>
    <property type="match status" value="1"/>
</dbReference>
<dbReference type="SUPFAM" id="SSF53623">
    <property type="entry name" value="MurD-like peptide ligases, catalytic domain"/>
    <property type="match status" value="1"/>
</dbReference>
<evidence type="ECO:0000256" key="5">
    <source>
        <dbReference type="ARBA" id="ARBA00012968"/>
    </source>
</evidence>
<proteinExistence type="inferred from homology"/>
<dbReference type="InterPro" id="IPR036615">
    <property type="entry name" value="Mur_ligase_C_dom_sf"/>
</dbReference>
<dbReference type="InterPro" id="IPR036565">
    <property type="entry name" value="Mur-like_cat_sf"/>
</dbReference>
<dbReference type="SUPFAM" id="SSF56059">
    <property type="entry name" value="Glutathione synthetase ATP-binding domain-like"/>
    <property type="match status" value="1"/>
</dbReference>
<dbReference type="Proteomes" id="UP001501510">
    <property type="component" value="Unassembled WGS sequence"/>
</dbReference>
<keyword evidence="17" id="KW-1185">Reference proteome</keyword>
<comment type="catalytic activity">
    <reaction evidence="12">
        <text>[L-4-(L-arginin-2-N-yl)aspartate](n)-L-aspartate + L-arginine + ATP = [L-4-(L-arginin-2-N-yl)aspartate](n+1) + ADP + phosphate + H(+)</text>
        <dbReference type="Rhea" id="RHEA:23888"/>
        <dbReference type="Rhea" id="RHEA-COMP:13732"/>
        <dbReference type="Rhea" id="RHEA-COMP:13733"/>
        <dbReference type="ChEBI" id="CHEBI:15378"/>
        <dbReference type="ChEBI" id="CHEBI:30616"/>
        <dbReference type="ChEBI" id="CHEBI:32682"/>
        <dbReference type="ChEBI" id="CHEBI:43474"/>
        <dbReference type="ChEBI" id="CHEBI:137986"/>
        <dbReference type="ChEBI" id="CHEBI:137990"/>
        <dbReference type="ChEBI" id="CHEBI:456216"/>
        <dbReference type="EC" id="6.3.2.30"/>
    </reaction>
</comment>
<accession>A0ABP3UZB1</accession>
<dbReference type="Pfam" id="PF08245">
    <property type="entry name" value="Mur_ligase_M"/>
    <property type="match status" value="1"/>
</dbReference>
<dbReference type="PANTHER" id="PTHR23135:SF18">
    <property type="entry name" value="CYANOPHYCIN SYNTHETASE"/>
    <property type="match status" value="1"/>
</dbReference>
<evidence type="ECO:0000313" key="16">
    <source>
        <dbReference type="EMBL" id="GAA0744147.1"/>
    </source>
</evidence>
<evidence type="ECO:0000256" key="1">
    <source>
        <dbReference type="ARBA" id="ARBA00003184"/>
    </source>
</evidence>
<dbReference type="InterPro" id="IPR011761">
    <property type="entry name" value="ATP-grasp"/>
</dbReference>
<reference evidence="17" key="1">
    <citation type="journal article" date="2019" name="Int. J. Syst. Evol. Microbiol.">
        <title>The Global Catalogue of Microorganisms (GCM) 10K type strain sequencing project: providing services to taxonomists for standard genome sequencing and annotation.</title>
        <authorList>
            <consortium name="The Broad Institute Genomics Platform"/>
            <consortium name="The Broad Institute Genome Sequencing Center for Infectious Disease"/>
            <person name="Wu L."/>
            <person name="Ma J."/>
        </authorList>
    </citation>
    <scope>NUCLEOTIDE SEQUENCE [LARGE SCALE GENOMIC DNA]</scope>
    <source>
        <strain evidence="17">JCM 1407</strain>
    </source>
</reference>
<dbReference type="Gene3D" id="3.90.190.20">
    <property type="entry name" value="Mur ligase, C-terminal domain"/>
    <property type="match status" value="1"/>
</dbReference>
<evidence type="ECO:0000256" key="2">
    <source>
        <dbReference type="ARBA" id="ARBA00004752"/>
    </source>
</evidence>
<comment type="similarity">
    <text evidence="3">In the C-terminal section; belongs to the MurCDEF family.</text>
</comment>
<evidence type="ECO:0000256" key="4">
    <source>
        <dbReference type="ARBA" id="ARBA00011738"/>
    </source>
</evidence>
<evidence type="ECO:0000256" key="11">
    <source>
        <dbReference type="ARBA" id="ARBA00031353"/>
    </source>
</evidence>
<evidence type="ECO:0000259" key="15">
    <source>
        <dbReference type="PROSITE" id="PS50975"/>
    </source>
</evidence>
<keyword evidence="8" id="KW-0436">Ligase</keyword>
<dbReference type="InterPro" id="IPR013651">
    <property type="entry name" value="ATP-grasp_RimK-type"/>
</dbReference>
<dbReference type="Pfam" id="PF02875">
    <property type="entry name" value="Mur_ligase_C"/>
    <property type="match status" value="1"/>
</dbReference>
<evidence type="ECO:0000256" key="8">
    <source>
        <dbReference type="ARBA" id="ARBA00022598"/>
    </source>
</evidence>
<evidence type="ECO:0000256" key="7">
    <source>
        <dbReference type="ARBA" id="ARBA00022036"/>
    </source>
</evidence>
<comment type="function">
    <text evidence="1">Catalyzes the ATP-dependent polymerization of arginine and aspartate to multi-L-arginyl-poly-L-aspartic acid (cyanophycin; a water-insoluble reserve polymer).</text>
</comment>
<comment type="pathway">
    <text evidence="2">Cell wall biogenesis; peptidoglycan biosynthesis.</text>
</comment>
<dbReference type="InterPro" id="IPR004101">
    <property type="entry name" value="Mur_ligase_C"/>
</dbReference>
<dbReference type="Gene3D" id="3.40.1190.10">
    <property type="entry name" value="Mur-like, catalytic domain"/>
    <property type="match status" value="1"/>
</dbReference>
<protein>
    <recommendedName>
        <fullName evidence="7">Cyanophycin synthetase</fullName>
        <ecNumber evidence="6">6.3.2.29</ecNumber>
        <ecNumber evidence="5">6.3.2.30</ecNumber>
    </recommendedName>
    <alternativeName>
        <fullName evidence="11">Cyanophycin synthase</fullName>
    </alternativeName>
</protein>
<dbReference type="Pfam" id="PF18921">
    <property type="entry name" value="Cyanophycin_syn"/>
    <property type="match status" value="1"/>
</dbReference>
<dbReference type="Pfam" id="PF08443">
    <property type="entry name" value="RimK"/>
    <property type="match status" value="2"/>
</dbReference>
<dbReference type="NCBIfam" id="TIGR02068">
    <property type="entry name" value="cya_phycin_syn"/>
    <property type="match status" value="1"/>
</dbReference>
<dbReference type="RefSeq" id="WP_343762569.1">
    <property type="nucleotide sequence ID" value="NZ_BAAACG010000013.1"/>
</dbReference>
<keyword evidence="10 14" id="KW-0067">ATP-binding</keyword>